<dbReference type="KEGG" id="epa:110252472"/>
<accession>A0A913YY39</accession>
<dbReference type="InterPro" id="IPR015424">
    <property type="entry name" value="PyrdxlP-dep_Trfase"/>
</dbReference>
<dbReference type="Gene3D" id="3.40.640.10">
    <property type="entry name" value="Type I PLP-dependent aspartate aminotransferase-like (Major domain)"/>
    <property type="match status" value="1"/>
</dbReference>
<evidence type="ECO:0000256" key="1">
    <source>
        <dbReference type="ARBA" id="ARBA00022898"/>
    </source>
</evidence>
<dbReference type="PRINTS" id="PR00753">
    <property type="entry name" value="ACCSYNTHASE"/>
</dbReference>
<reference evidence="3" key="1">
    <citation type="submission" date="2022-11" db="UniProtKB">
        <authorList>
            <consortium name="EnsemblMetazoa"/>
        </authorList>
    </citation>
    <scope>IDENTIFICATION</scope>
</reference>
<dbReference type="Pfam" id="PF00155">
    <property type="entry name" value="Aminotran_1_2"/>
    <property type="match status" value="1"/>
</dbReference>
<keyword evidence="1" id="KW-0663">Pyridoxal phosphate</keyword>
<sequence>MSMISKRGQRIANNSSILSDVWERLLLDGYHKTDNPQGIINLGTSENKLMYDILKPKFQEPASREIQEHHTQYCDFRGTYEFRKAVAEFLDHYMKPLENIDPDNLCVINGCNAIVEAMGTVLADPGEGFLLPTPYYGGFQIDLKQRAEVVPFPVYLTNKPVRGETGPFQLSVYRLEKAMDEAKKQNIKIRALLLCNPNNPFGYIYSEKLLQDFLEFAQRNSLHVIIDEIYLLSIFKKEYSMKSMLALNNLPDKQYVHVIWGFSKDFGISGFRCGVLHTWNKEVLGALWWISYFQCVPTSTQCLLLNLINDRVNDERSIRSRCRNDFVEVVLR</sequence>
<keyword evidence="4" id="KW-1185">Reference proteome</keyword>
<dbReference type="GO" id="GO:0030170">
    <property type="term" value="F:pyridoxal phosphate binding"/>
    <property type="evidence" value="ECO:0007669"/>
    <property type="project" value="InterPro"/>
</dbReference>
<dbReference type="OrthoDB" id="7042322at2759"/>
<dbReference type="GeneID" id="110252472"/>
<evidence type="ECO:0000313" key="4">
    <source>
        <dbReference type="Proteomes" id="UP000887567"/>
    </source>
</evidence>
<dbReference type="Proteomes" id="UP000887567">
    <property type="component" value="Unplaced"/>
</dbReference>
<dbReference type="AlphaFoldDB" id="A0A913YY39"/>
<dbReference type="RefSeq" id="XP_028519006.1">
    <property type="nucleotide sequence ID" value="XM_028663205.1"/>
</dbReference>
<dbReference type="OMA" id="NIHCLYG"/>
<proteinExistence type="predicted"/>
<name>A0A913YY39_EXADI</name>
<dbReference type="GO" id="GO:0006520">
    <property type="term" value="P:amino acid metabolic process"/>
    <property type="evidence" value="ECO:0007669"/>
    <property type="project" value="TreeGrafter"/>
</dbReference>
<organism evidence="3 4">
    <name type="scientific">Exaiptasia diaphana</name>
    <name type="common">Tropical sea anemone</name>
    <name type="synonym">Aiptasia pulchella</name>
    <dbReference type="NCBI Taxonomy" id="2652724"/>
    <lineage>
        <taxon>Eukaryota</taxon>
        <taxon>Metazoa</taxon>
        <taxon>Cnidaria</taxon>
        <taxon>Anthozoa</taxon>
        <taxon>Hexacorallia</taxon>
        <taxon>Actiniaria</taxon>
        <taxon>Aiptasiidae</taxon>
        <taxon>Exaiptasia</taxon>
    </lineage>
</organism>
<dbReference type="EnsemblMetazoa" id="XM_028663205.1">
    <property type="protein sequence ID" value="XP_028519006.1"/>
    <property type="gene ID" value="LOC110252472"/>
</dbReference>
<dbReference type="InterPro" id="IPR050478">
    <property type="entry name" value="Ethylene_sulfur-biosynth"/>
</dbReference>
<feature type="domain" description="Aminotransferase class I/classII large" evidence="2">
    <location>
        <begin position="39"/>
        <end position="311"/>
    </location>
</feature>
<protein>
    <recommendedName>
        <fullName evidence="2">Aminotransferase class I/classII large domain-containing protein</fullName>
    </recommendedName>
</protein>
<dbReference type="InterPro" id="IPR004839">
    <property type="entry name" value="Aminotransferase_I/II_large"/>
</dbReference>
<dbReference type="CDD" id="cd00609">
    <property type="entry name" value="AAT_like"/>
    <property type="match status" value="1"/>
</dbReference>
<evidence type="ECO:0000313" key="3">
    <source>
        <dbReference type="EnsemblMetazoa" id="XP_028519006.1"/>
    </source>
</evidence>
<dbReference type="InterPro" id="IPR015421">
    <property type="entry name" value="PyrdxlP-dep_Trfase_major"/>
</dbReference>
<dbReference type="PANTHER" id="PTHR43795:SF39">
    <property type="entry name" value="AMINOTRANSFERASE CLASS I_CLASSII DOMAIN-CONTAINING PROTEIN"/>
    <property type="match status" value="1"/>
</dbReference>
<dbReference type="SUPFAM" id="SSF53383">
    <property type="entry name" value="PLP-dependent transferases"/>
    <property type="match status" value="1"/>
</dbReference>
<dbReference type="GO" id="GO:0008483">
    <property type="term" value="F:transaminase activity"/>
    <property type="evidence" value="ECO:0007669"/>
    <property type="project" value="TreeGrafter"/>
</dbReference>
<evidence type="ECO:0000259" key="2">
    <source>
        <dbReference type="Pfam" id="PF00155"/>
    </source>
</evidence>
<dbReference type="PANTHER" id="PTHR43795">
    <property type="entry name" value="BIFUNCTIONAL ASPARTATE AMINOTRANSFERASE AND GLUTAMATE/ASPARTATE-PREPHENATE AMINOTRANSFERASE-RELATED"/>
    <property type="match status" value="1"/>
</dbReference>